<evidence type="ECO:0000313" key="2">
    <source>
        <dbReference type="EMBL" id="MFD3003577.1"/>
    </source>
</evidence>
<dbReference type="EMBL" id="JBHUOX010000034">
    <property type="protein sequence ID" value="MFD3003577.1"/>
    <property type="molecule type" value="Genomic_DNA"/>
</dbReference>
<evidence type="ECO:0000313" key="3">
    <source>
        <dbReference type="Proteomes" id="UP001597641"/>
    </source>
</evidence>
<dbReference type="Proteomes" id="UP001597641">
    <property type="component" value="Unassembled WGS sequence"/>
</dbReference>
<reference evidence="3" key="1">
    <citation type="journal article" date="2019" name="Int. J. Syst. Evol. Microbiol.">
        <title>The Global Catalogue of Microorganisms (GCM) 10K type strain sequencing project: providing services to taxonomists for standard genome sequencing and annotation.</title>
        <authorList>
            <consortium name="The Broad Institute Genomics Platform"/>
            <consortium name="The Broad Institute Genome Sequencing Center for Infectious Disease"/>
            <person name="Wu L."/>
            <person name="Ma J."/>
        </authorList>
    </citation>
    <scope>NUCLEOTIDE SEQUENCE [LARGE SCALE GENOMIC DNA]</scope>
    <source>
        <strain evidence="3">KCTC 23984</strain>
    </source>
</reference>
<dbReference type="RefSeq" id="WP_377491249.1">
    <property type="nucleotide sequence ID" value="NZ_JBHUOX010000034.1"/>
</dbReference>
<organism evidence="2 3">
    <name type="scientific">Pontibacter toksunensis</name>
    <dbReference type="NCBI Taxonomy" id="1332631"/>
    <lineage>
        <taxon>Bacteria</taxon>
        <taxon>Pseudomonadati</taxon>
        <taxon>Bacteroidota</taxon>
        <taxon>Cytophagia</taxon>
        <taxon>Cytophagales</taxon>
        <taxon>Hymenobacteraceae</taxon>
        <taxon>Pontibacter</taxon>
    </lineage>
</organism>
<sequence length="76" mass="8692">MKRPVKVSVSSEVWQPKQYGSEAAKAARRQLQLVEDAYPNSAKRKNAPPGEWSAQEEIEKANNEALDEQKLRQLRK</sequence>
<protein>
    <submittedName>
        <fullName evidence="2">Uncharacterized protein</fullName>
    </submittedName>
</protein>
<proteinExistence type="predicted"/>
<evidence type="ECO:0000256" key="1">
    <source>
        <dbReference type="SAM" id="MobiDB-lite"/>
    </source>
</evidence>
<accession>A0ABW6C3J8</accession>
<comment type="caution">
    <text evidence="2">The sequence shown here is derived from an EMBL/GenBank/DDBJ whole genome shotgun (WGS) entry which is preliminary data.</text>
</comment>
<feature type="compositionally biased region" description="Basic and acidic residues" evidence="1">
    <location>
        <begin position="57"/>
        <end position="76"/>
    </location>
</feature>
<feature type="region of interest" description="Disordered" evidence="1">
    <location>
        <begin position="38"/>
        <end position="76"/>
    </location>
</feature>
<keyword evidence="3" id="KW-1185">Reference proteome</keyword>
<gene>
    <name evidence="2" type="ORF">ACFS7Z_24685</name>
</gene>
<name>A0ABW6C3J8_9BACT</name>